<dbReference type="InterPro" id="IPR050767">
    <property type="entry name" value="Sel1_AlgK"/>
</dbReference>
<dbReference type="PANTHER" id="PTHR11102:SF147">
    <property type="entry name" value="SEL1L ADAPTOR SUBUNIT OF ERAD E3 UBIQUITIN LIGASE"/>
    <property type="match status" value="1"/>
</dbReference>
<sequence>MSSQLVIWILAWMLIIFVIRFRLTNRPLRHAERKSFTINNESLKFLQQYWSSQLPVCARKVADVDSYLLELLPEHLEHKEFFKKCLNVSIEDLEKLHGYAQDNPGQAEYILCLVYRGIFNQQLVDLSQAEKWLCQAAEHGDALAMFALGQREIIETMRDENTDTWQIASAYFTRAAEKKLAEAKFMVANVLMANTKDHFSREEILEVMGQAAAMNHPVANFVMALVHLIDEPLLLDKTKSRGYFEKLNGLAYPSGQTYFAELILGSEVFQQDHVLAFQLLHDARKSGYIAAGIPLGRMYEVGDLPKVEREQLTEQEMRSKSLLLYRSSAVQGNYQAFFYMIRLYNNGGPIPDYDAELNYWFQFEKAETSKSHLAIHFYLAWIFVNQHQSEPTALTVIENLLKTLHIPFEEFDFDQGYQSIRESLIDPHYSGFLQWLMSDFCESVYRKEHSFLLELAASKQLRVAQLTIIDPESTLGLTFEISEKYKLMQSQAKLGCGAASLYMFNAVLESADGDISIAIDWLNRAVTAKNTDALLRLAALQLQQFDYNEFDEKLRTIVMPDPVTAVKYLQQAAESSQQAASLLENFYLSHFDVEPNIQQARYYHRYAIINFGDEEQYVQSFIKSLVRVAITREKTESIIAREN</sequence>
<keyword evidence="1" id="KW-1133">Transmembrane helix</keyword>
<dbReference type="SMART" id="SM00671">
    <property type="entry name" value="SEL1"/>
    <property type="match status" value="3"/>
</dbReference>
<gene>
    <name evidence="2" type="ORF">MNBD_GAMMA12-454</name>
</gene>
<dbReference type="GO" id="GO:0036503">
    <property type="term" value="P:ERAD pathway"/>
    <property type="evidence" value="ECO:0007669"/>
    <property type="project" value="TreeGrafter"/>
</dbReference>
<dbReference type="EMBL" id="UOFL01000171">
    <property type="protein sequence ID" value="VAW79277.1"/>
    <property type="molecule type" value="Genomic_DNA"/>
</dbReference>
<dbReference type="InterPro" id="IPR006597">
    <property type="entry name" value="Sel1-like"/>
</dbReference>
<evidence type="ECO:0000313" key="2">
    <source>
        <dbReference type="EMBL" id="VAW79277.1"/>
    </source>
</evidence>
<dbReference type="AlphaFoldDB" id="A0A3B0YUX4"/>
<reference evidence="2" key="1">
    <citation type="submission" date="2018-06" db="EMBL/GenBank/DDBJ databases">
        <authorList>
            <person name="Zhirakovskaya E."/>
        </authorList>
    </citation>
    <scope>NUCLEOTIDE SEQUENCE</scope>
</reference>
<dbReference type="PANTHER" id="PTHR11102">
    <property type="entry name" value="SEL-1-LIKE PROTEIN"/>
    <property type="match status" value="1"/>
</dbReference>
<dbReference type="InterPro" id="IPR011990">
    <property type="entry name" value="TPR-like_helical_dom_sf"/>
</dbReference>
<name>A0A3B0YUX4_9ZZZZ</name>
<evidence type="ECO:0008006" key="3">
    <source>
        <dbReference type="Google" id="ProtNLM"/>
    </source>
</evidence>
<keyword evidence="1" id="KW-0812">Transmembrane</keyword>
<accession>A0A3B0YUX4</accession>
<keyword evidence="1" id="KW-0472">Membrane</keyword>
<evidence type="ECO:0000256" key="1">
    <source>
        <dbReference type="SAM" id="Phobius"/>
    </source>
</evidence>
<dbReference type="GO" id="GO:0005789">
    <property type="term" value="C:endoplasmic reticulum membrane"/>
    <property type="evidence" value="ECO:0007669"/>
    <property type="project" value="TreeGrafter"/>
</dbReference>
<protein>
    <recommendedName>
        <fullName evidence="3">Sel1 repeat family protein</fullName>
    </recommendedName>
</protein>
<dbReference type="SUPFAM" id="SSF81901">
    <property type="entry name" value="HCP-like"/>
    <property type="match status" value="2"/>
</dbReference>
<proteinExistence type="predicted"/>
<feature type="transmembrane region" description="Helical" evidence="1">
    <location>
        <begin position="6"/>
        <end position="23"/>
    </location>
</feature>
<dbReference type="Gene3D" id="1.25.40.10">
    <property type="entry name" value="Tetratricopeptide repeat domain"/>
    <property type="match status" value="1"/>
</dbReference>
<organism evidence="2">
    <name type="scientific">hydrothermal vent metagenome</name>
    <dbReference type="NCBI Taxonomy" id="652676"/>
    <lineage>
        <taxon>unclassified sequences</taxon>
        <taxon>metagenomes</taxon>
        <taxon>ecological metagenomes</taxon>
    </lineage>
</organism>